<dbReference type="RefSeq" id="WP_249478991.1">
    <property type="nucleotide sequence ID" value="NZ_CP097218.1"/>
</dbReference>
<dbReference type="Pfam" id="PF26049">
    <property type="entry name" value="RLMG_N"/>
    <property type="match status" value="1"/>
</dbReference>
<evidence type="ECO:0000259" key="6">
    <source>
        <dbReference type="Pfam" id="PF05175"/>
    </source>
</evidence>
<dbReference type="InterPro" id="IPR029063">
    <property type="entry name" value="SAM-dependent_MTases_sf"/>
</dbReference>
<dbReference type="PANTHER" id="PTHR47816:SF4">
    <property type="entry name" value="RIBOSOMAL RNA SMALL SUBUNIT METHYLTRANSFERASE C"/>
    <property type="match status" value="1"/>
</dbReference>
<feature type="domain" description="RlmG N-terminal" evidence="7">
    <location>
        <begin position="20"/>
        <end position="182"/>
    </location>
</feature>
<evidence type="ECO:0000256" key="4">
    <source>
        <dbReference type="ARBA" id="ARBA00022679"/>
    </source>
</evidence>
<evidence type="ECO:0000256" key="3">
    <source>
        <dbReference type="ARBA" id="ARBA00022603"/>
    </source>
</evidence>
<protein>
    <submittedName>
        <fullName evidence="8">Methyltransferase</fullName>
    </submittedName>
</protein>
<evidence type="ECO:0000313" key="8">
    <source>
        <dbReference type="EMBL" id="UQN29822.1"/>
    </source>
</evidence>
<dbReference type="CDD" id="cd02440">
    <property type="entry name" value="AdoMet_MTases"/>
    <property type="match status" value="1"/>
</dbReference>
<reference evidence="8" key="1">
    <citation type="submission" date="2022-05" db="EMBL/GenBank/DDBJ databases">
        <title>Genomic analysis of Brachybacterium sp. CBA3104.</title>
        <authorList>
            <person name="Roh S.W."/>
            <person name="Kim Y.B."/>
            <person name="Kim Y."/>
        </authorList>
    </citation>
    <scope>NUCLEOTIDE SEQUENCE</scope>
    <source>
        <strain evidence="8">CBA3104</strain>
    </source>
</reference>
<keyword evidence="4" id="KW-0808">Transferase</keyword>
<keyword evidence="3 8" id="KW-0489">Methyltransferase</keyword>
<dbReference type="PROSITE" id="PS00092">
    <property type="entry name" value="N6_MTASE"/>
    <property type="match status" value="1"/>
</dbReference>
<evidence type="ECO:0000256" key="5">
    <source>
        <dbReference type="SAM" id="MobiDB-lite"/>
    </source>
</evidence>
<keyword evidence="2" id="KW-0698">rRNA processing</keyword>
<dbReference type="InterPro" id="IPR058679">
    <property type="entry name" value="RlmG_N"/>
</dbReference>
<dbReference type="PANTHER" id="PTHR47816">
    <property type="entry name" value="RIBOSOMAL RNA SMALL SUBUNIT METHYLTRANSFERASE C"/>
    <property type="match status" value="1"/>
</dbReference>
<feature type="domain" description="Methyltransferase small" evidence="6">
    <location>
        <begin position="275"/>
        <end position="426"/>
    </location>
</feature>
<dbReference type="InterPro" id="IPR002052">
    <property type="entry name" value="DNA_methylase_N6_adenine_CS"/>
</dbReference>
<dbReference type="GO" id="GO:0032259">
    <property type="term" value="P:methylation"/>
    <property type="evidence" value="ECO:0007669"/>
    <property type="project" value="UniProtKB-KW"/>
</dbReference>
<dbReference type="EMBL" id="CP097218">
    <property type="protein sequence ID" value="UQN29822.1"/>
    <property type="molecule type" value="Genomic_DNA"/>
</dbReference>
<dbReference type="Pfam" id="PF05175">
    <property type="entry name" value="MTS"/>
    <property type="match status" value="1"/>
</dbReference>
<evidence type="ECO:0000256" key="2">
    <source>
        <dbReference type="ARBA" id="ARBA00022552"/>
    </source>
</evidence>
<dbReference type="InterPro" id="IPR007848">
    <property type="entry name" value="Small_mtfrase_dom"/>
</dbReference>
<keyword evidence="1" id="KW-0963">Cytoplasm</keyword>
<feature type="region of interest" description="Disordered" evidence="5">
    <location>
        <begin position="1"/>
        <end position="22"/>
    </location>
</feature>
<feature type="compositionally biased region" description="Low complexity" evidence="5">
    <location>
        <begin position="1"/>
        <end position="14"/>
    </location>
</feature>
<evidence type="ECO:0000259" key="7">
    <source>
        <dbReference type="Pfam" id="PF26049"/>
    </source>
</evidence>
<dbReference type="SUPFAM" id="SSF53335">
    <property type="entry name" value="S-adenosyl-L-methionine-dependent methyltransferases"/>
    <property type="match status" value="1"/>
</dbReference>
<evidence type="ECO:0000256" key="1">
    <source>
        <dbReference type="ARBA" id="ARBA00022490"/>
    </source>
</evidence>
<gene>
    <name evidence="8" type="ORF">M4486_00260</name>
</gene>
<evidence type="ECO:0000313" key="9">
    <source>
        <dbReference type="Proteomes" id="UP001055868"/>
    </source>
</evidence>
<accession>A0ABY4N5K9</accession>
<dbReference type="GO" id="GO:0008168">
    <property type="term" value="F:methyltransferase activity"/>
    <property type="evidence" value="ECO:0007669"/>
    <property type="project" value="UniProtKB-KW"/>
</dbReference>
<proteinExistence type="predicted"/>
<dbReference type="Gene3D" id="3.40.50.150">
    <property type="entry name" value="Vaccinia Virus protein VP39"/>
    <property type="match status" value="2"/>
</dbReference>
<organism evidence="8 9">
    <name type="scientific">Brachybacterium kimchii</name>
    <dbReference type="NCBI Taxonomy" id="2942909"/>
    <lineage>
        <taxon>Bacteria</taxon>
        <taxon>Bacillati</taxon>
        <taxon>Actinomycetota</taxon>
        <taxon>Actinomycetes</taxon>
        <taxon>Micrococcales</taxon>
        <taxon>Dermabacteraceae</taxon>
        <taxon>Brachybacterium</taxon>
    </lineage>
</organism>
<name>A0ABY4N5K9_9MICO</name>
<sequence>MDSTSPAPAASPAPGDDRADQTDRVILESARAELGPLDRGDLVILDDATGALTSAALEEVASGPSRVLVHEASAQRALALAEAHAEARREGRLVIAGLDGTPEDIGGLLEGSTPQVALARLPKALAALDHRAHALARAGVPALVAGGRVKHMTRTQNDVLAGAFDEVHATRGIGKSRALVARAPRAEGRSAPVHEGGADVLVRGEQVRVPLRGIGGVFGGASADAGSLLLLDALDRAVLAGEVAGAAAAEGAGDAPGTRGTADMSGAVGGGALAAVDLGCGNGLLTAYLRRAFPEARVLATDDDLDAVASTRATLDADADADAGAAGDEGAGEEAGPAVRVLWESSLAGQAAGSADLVLLNPPFHDGTAVDATLVHGLLDAVARVLRPGGELWFVHNSHLRYRSELEHRVGPVRQRARDRRFTVLQSTRG</sequence>
<dbReference type="Proteomes" id="UP001055868">
    <property type="component" value="Chromosome"/>
</dbReference>
<dbReference type="InterPro" id="IPR046977">
    <property type="entry name" value="RsmC/RlmG"/>
</dbReference>
<keyword evidence="9" id="KW-1185">Reference proteome</keyword>